<name>A0A423SBI8_PENVA</name>
<dbReference type="GO" id="GO:0016020">
    <property type="term" value="C:membrane"/>
    <property type="evidence" value="ECO:0007669"/>
    <property type="project" value="UniProtKB-SubCell"/>
</dbReference>
<dbReference type="InterPro" id="IPR002172">
    <property type="entry name" value="LDrepeatLR_classA_rpt"/>
</dbReference>
<dbReference type="InterPro" id="IPR001304">
    <property type="entry name" value="C-type_lectin-like"/>
</dbReference>
<dbReference type="InterPro" id="IPR023415">
    <property type="entry name" value="LDLR_class-A_CS"/>
</dbReference>
<feature type="transmembrane region" description="Helical" evidence="8">
    <location>
        <begin position="631"/>
        <end position="648"/>
    </location>
</feature>
<dbReference type="GO" id="GO:0005230">
    <property type="term" value="F:extracellular ligand-gated monoatomic ion channel activity"/>
    <property type="evidence" value="ECO:0007669"/>
    <property type="project" value="InterPro"/>
</dbReference>
<dbReference type="Proteomes" id="UP000283509">
    <property type="component" value="Unassembled WGS sequence"/>
</dbReference>
<dbReference type="InterPro" id="IPR006201">
    <property type="entry name" value="Neur_channel"/>
</dbReference>
<evidence type="ECO:0000256" key="8">
    <source>
        <dbReference type="SAM" id="Phobius"/>
    </source>
</evidence>
<dbReference type="InterPro" id="IPR036055">
    <property type="entry name" value="LDL_receptor-like_sf"/>
</dbReference>
<dbReference type="InterPro" id="IPR016187">
    <property type="entry name" value="CTDL_fold"/>
</dbReference>
<dbReference type="Gene3D" id="3.10.100.10">
    <property type="entry name" value="Mannose-Binding Protein A, subunit A"/>
    <property type="match status" value="1"/>
</dbReference>
<evidence type="ECO:0000256" key="3">
    <source>
        <dbReference type="ARBA" id="ARBA00022989"/>
    </source>
</evidence>
<dbReference type="AlphaFoldDB" id="A0A423SBI8"/>
<keyword evidence="3 8" id="KW-1133">Transmembrane helix</keyword>
<dbReference type="SUPFAM" id="SSF56436">
    <property type="entry name" value="C-type lectin-like"/>
    <property type="match status" value="1"/>
</dbReference>
<dbReference type="PROSITE" id="PS50068">
    <property type="entry name" value="LDLRA_2"/>
    <property type="match status" value="1"/>
</dbReference>
<keyword evidence="5 6" id="KW-1015">Disulfide bond</keyword>
<dbReference type="SMART" id="SM00192">
    <property type="entry name" value="LDLa"/>
    <property type="match status" value="1"/>
</dbReference>
<dbReference type="InterPro" id="IPR018378">
    <property type="entry name" value="C-type_lectin_CS"/>
</dbReference>
<dbReference type="InterPro" id="IPR016186">
    <property type="entry name" value="C-type_lectin-like/link_sf"/>
</dbReference>
<dbReference type="PROSITE" id="PS51828">
    <property type="entry name" value="PTX_2"/>
    <property type="match status" value="1"/>
</dbReference>
<dbReference type="PROSITE" id="PS01209">
    <property type="entry name" value="LDLRA_1"/>
    <property type="match status" value="1"/>
</dbReference>
<dbReference type="SUPFAM" id="SSF49899">
    <property type="entry name" value="Concanavalin A-like lectins/glucanases"/>
    <property type="match status" value="1"/>
</dbReference>
<feature type="domain" description="Pentraxin (PTX)" evidence="10">
    <location>
        <begin position="1"/>
        <end position="113"/>
    </location>
</feature>
<dbReference type="InterPro" id="IPR038050">
    <property type="entry name" value="Neuro_actylchol_rec"/>
</dbReference>
<dbReference type="Pfam" id="PF00057">
    <property type="entry name" value="Ldl_recept_a"/>
    <property type="match status" value="1"/>
</dbReference>
<evidence type="ECO:0000256" key="5">
    <source>
        <dbReference type="ARBA" id="ARBA00023157"/>
    </source>
</evidence>
<feature type="transmembrane region" description="Helical" evidence="8">
    <location>
        <begin position="663"/>
        <end position="685"/>
    </location>
</feature>
<dbReference type="SMART" id="SM00034">
    <property type="entry name" value="CLECT"/>
    <property type="match status" value="1"/>
</dbReference>
<sequence>MQLVGALNTSGQNIPLWHWDQGDIRLINKSIEGDGVLILGQDQDVLGGGFQEDQSLSGEITELHIWDYALDDVTINDIANFQSNLHGNVINWLTSSWELRGEADIRDLPRDMVTQTPITHIMMADPKPFAEAAHLCSLLKGKMSAPTSERENELLHNHTMSYYPLCKNNLGHIYLWVGYSDVREEGVWEDSGTGQKIGYQGSWNTYEPNGYREENCVSMFYSPGRWVDVTCFRTLCWSCQFTKLTEVKVLGLCKNSVLDLHYVLAGDKNGYPHFTGSRRSHIFWSPENQTYVMQSLWNNQSYGVMKKRGGGTPLPIGTHTWSFSSALCSGRPSSLRLTLSACSSGYFTCGDGSCVAFNERCDRRTNCKDYSDEEDCSVLQITDGYRPEIPPPSIDNATALNVLVRVYVVTLTSINTVNMEFTADFILQMRWYDARLFFENLKDETDLNALTQMEKKSIWVPTLSFKSARGNRRSLLDEETKVYVLKRGQPIPADMTFVHEIEVYNGRTAQLLLERKYHVLYGCTFELQMYPFDTQICTMSFQTQSATKMYVKLVADYVTFLGRRQLVEYVVGDVTMVDVNDNSSYSSLKLDMVLIRQSGYHLVTTYLPTSIMIVIAYITFYFKVHDFNDRVMVSLTSLLVLSSLLTQTSETLPKTSYFKMVDIWLFFCIVIIFMVILIHTASICVQDDDEMCAMDDQTHGNDGSNDRFGGQALDERRRRPFFSLTPSPPISLPPSLKTEQRHPPLARLSEGWRFLGQSPESDDLLLFHLFFRQAYA</sequence>
<keyword evidence="12" id="KW-1185">Reference proteome</keyword>
<protein>
    <submittedName>
        <fullName evidence="11">Uncharacterized protein</fullName>
    </submittedName>
</protein>
<dbReference type="InterPro" id="IPR006202">
    <property type="entry name" value="Neur_chan_lig-bd"/>
</dbReference>
<keyword evidence="2 8" id="KW-0812">Transmembrane</keyword>
<dbReference type="GO" id="GO:0004888">
    <property type="term" value="F:transmembrane signaling receptor activity"/>
    <property type="evidence" value="ECO:0007669"/>
    <property type="project" value="InterPro"/>
</dbReference>
<dbReference type="Pfam" id="PF00059">
    <property type="entry name" value="Lectin_C"/>
    <property type="match status" value="1"/>
</dbReference>
<dbReference type="InterPro" id="IPR001759">
    <property type="entry name" value="PTX_dom"/>
</dbReference>
<gene>
    <name evidence="11" type="ORF">C7M84_020620</name>
</gene>
<dbReference type="CDD" id="cd00112">
    <property type="entry name" value="LDLa"/>
    <property type="match status" value="1"/>
</dbReference>
<dbReference type="InterPro" id="IPR018000">
    <property type="entry name" value="Neurotransmitter_ion_chnl_CS"/>
</dbReference>
<accession>A0A423SBI8</accession>
<dbReference type="PRINTS" id="PR00895">
    <property type="entry name" value="PENTAXIN"/>
</dbReference>
<feature type="disulfide bond" evidence="6">
    <location>
        <begin position="361"/>
        <end position="376"/>
    </location>
</feature>
<dbReference type="PANTHER" id="PTHR18945">
    <property type="entry name" value="NEUROTRANSMITTER GATED ION CHANNEL"/>
    <property type="match status" value="1"/>
</dbReference>
<dbReference type="Pfam" id="PF00354">
    <property type="entry name" value="Pentaxin"/>
    <property type="match status" value="1"/>
</dbReference>
<evidence type="ECO:0000259" key="9">
    <source>
        <dbReference type="PROSITE" id="PS50041"/>
    </source>
</evidence>
<feature type="disulfide bond" evidence="6">
    <location>
        <begin position="349"/>
        <end position="367"/>
    </location>
</feature>
<dbReference type="Pfam" id="PF02931">
    <property type="entry name" value="Neur_chan_LBD"/>
    <property type="match status" value="1"/>
</dbReference>
<dbReference type="SUPFAM" id="SSF57424">
    <property type="entry name" value="LDL receptor-like module"/>
    <property type="match status" value="1"/>
</dbReference>
<dbReference type="InterPro" id="IPR006029">
    <property type="entry name" value="Neurotrans-gated_channel_TM"/>
</dbReference>
<dbReference type="Pfam" id="PF02932">
    <property type="entry name" value="Neur_chan_memb"/>
    <property type="match status" value="1"/>
</dbReference>
<evidence type="ECO:0000256" key="6">
    <source>
        <dbReference type="PROSITE-ProRule" id="PRU00124"/>
    </source>
</evidence>
<dbReference type="Gene3D" id="4.10.400.10">
    <property type="entry name" value="Low-density Lipoprotein Receptor"/>
    <property type="match status" value="1"/>
</dbReference>
<evidence type="ECO:0000256" key="1">
    <source>
        <dbReference type="ARBA" id="ARBA00004141"/>
    </source>
</evidence>
<evidence type="ECO:0000256" key="4">
    <source>
        <dbReference type="ARBA" id="ARBA00023136"/>
    </source>
</evidence>
<dbReference type="PROSITE" id="PS00615">
    <property type="entry name" value="C_TYPE_LECTIN_1"/>
    <property type="match status" value="1"/>
</dbReference>
<evidence type="ECO:0000313" key="11">
    <source>
        <dbReference type="EMBL" id="ROT61574.1"/>
    </source>
</evidence>
<organism evidence="11 12">
    <name type="scientific">Penaeus vannamei</name>
    <name type="common">Whiteleg shrimp</name>
    <name type="synonym">Litopenaeus vannamei</name>
    <dbReference type="NCBI Taxonomy" id="6689"/>
    <lineage>
        <taxon>Eukaryota</taxon>
        <taxon>Metazoa</taxon>
        <taxon>Ecdysozoa</taxon>
        <taxon>Arthropoda</taxon>
        <taxon>Crustacea</taxon>
        <taxon>Multicrustacea</taxon>
        <taxon>Malacostraca</taxon>
        <taxon>Eumalacostraca</taxon>
        <taxon>Eucarida</taxon>
        <taxon>Decapoda</taxon>
        <taxon>Dendrobranchiata</taxon>
        <taxon>Penaeoidea</taxon>
        <taxon>Penaeidae</taxon>
        <taxon>Penaeus</taxon>
    </lineage>
</organism>
<dbReference type="SUPFAM" id="SSF90112">
    <property type="entry name" value="Neurotransmitter-gated ion-channel transmembrane pore"/>
    <property type="match status" value="1"/>
</dbReference>
<reference evidence="11 12" key="1">
    <citation type="submission" date="2018-04" db="EMBL/GenBank/DDBJ databases">
        <authorList>
            <person name="Zhang X."/>
            <person name="Yuan J."/>
            <person name="Li F."/>
            <person name="Xiang J."/>
        </authorList>
    </citation>
    <scope>NUCLEOTIDE SEQUENCE [LARGE SCALE GENOMIC DNA]</scope>
    <source>
        <tissue evidence="11">Muscle</tissue>
    </source>
</reference>
<dbReference type="OrthoDB" id="6515930at2759"/>
<reference evidence="11 12" key="2">
    <citation type="submission" date="2019-01" db="EMBL/GenBank/DDBJ databases">
        <title>The decoding of complex shrimp genome reveals the adaptation for benthos swimmer, frequently molting mechanism and breeding impact on genome.</title>
        <authorList>
            <person name="Sun Y."/>
            <person name="Gao Y."/>
            <person name="Yu Y."/>
        </authorList>
    </citation>
    <scope>NUCLEOTIDE SEQUENCE [LARGE SCALE GENOMIC DNA]</scope>
    <source>
        <tissue evidence="11">Muscle</tissue>
    </source>
</reference>
<comment type="caution">
    <text evidence="7">Lacks conserved residue(s) required for the propagation of feature annotation.</text>
</comment>
<dbReference type="PROSITE" id="PS50041">
    <property type="entry name" value="C_TYPE_LECTIN_2"/>
    <property type="match status" value="1"/>
</dbReference>
<feature type="transmembrane region" description="Helical" evidence="8">
    <location>
        <begin position="599"/>
        <end position="619"/>
    </location>
</feature>
<evidence type="ECO:0000313" key="12">
    <source>
        <dbReference type="Proteomes" id="UP000283509"/>
    </source>
</evidence>
<feature type="domain" description="C-type lectin" evidence="9">
    <location>
        <begin position="125"/>
        <end position="240"/>
    </location>
</feature>
<dbReference type="PROSITE" id="PS00236">
    <property type="entry name" value="NEUROTR_ION_CHANNEL"/>
    <property type="match status" value="1"/>
</dbReference>
<dbReference type="EMBL" id="QCYY01004095">
    <property type="protein sequence ID" value="ROT61574.1"/>
    <property type="molecule type" value="Genomic_DNA"/>
</dbReference>
<evidence type="ECO:0000259" key="10">
    <source>
        <dbReference type="PROSITE" id="PS51828"/>
    </source>
</evidence>
<dbReference type="Gene3D" id="2.70.170.10">
    <property type="entry name" value="Neurotransmitter-gated ion-channel ligand-binding domain"/>
    <property type="match status" value="1"/>
</dbReference>
<dbReference type="InterPro" id="IPR036734">
    <property type="entry name" value="Neur_chan_lig-bd_sf"/>
</dbReference>
<feature type="disulfide bond" evidence="6">
    <location>
        <begin position="342"/>
        <end position="354"/>
    </location>
</feature>
<comment type="subcellular location">
    <subcellularLocation>
        <location evidence="1">Membrane</location>
        <topology evidence="1">Multi-pass membrane protein</topology>
    </subcellularLocation>
</comment>
<comment type="caution">
    <text evidence="11">The sequence shown here is derived from an EMBL/GenBank/DDBJ whole genome shotgun (WGS) entry which is preliminary data.</text>
</comment>
<proteinExistence type="predicted"/>
<evidence type="ECO:0000256" key="7">
    <source>
        <dbReference type="PROSITE-ProRule" id="PRU01172"/>
    </source>
</evidence>
<evidence type="ECO:0000256" key="2">
    <source>
        <dbReference type="ARBA" id="ARBA00022692"/>
    </source>
</evidence>
<dbReference type="InterPro" id="IPR013320">
    <property type="entry name" value="ConA-like_dom_sf"/>
</dbReference>
<dbReference type="SUPFAM" id="SSF63712">
    <property type="entry name" value="Nicotinic receptor ligand binding domain-like"/>
    <property type="match status" value="1"/>
</dbReference>
<dbReference type="Gene3D" id="1.20.58.390">
    <property type="entry name" value="Neurotransmitter-gated ion-channel transmembrane domain"/>
    <property type="match status" value="1"/>
</dbReference>
<dbReference type="InterPro" id="IPR036719">
    <property type="entry name" value="Neuro-gated_channel_TM_sf"/>
</dbReference>
<dbReference type="Gene3D" id="2.60.120.200">
    <property type="match status" value="1"/>
</dbReference>
<dbReference type="CDD" id="cd00037">
    <property type="entry name" value="CLECT"/>
    <property type="match status" value="1"/>
</dbReference>
<keyword evidence="4 8" id="KW-0472">Membrane</keyword>